<dbReference type="RefSeq" id="WP_258845081.1">
    <property type="nucleotide sequence ID" value="NZ_JANUGX010000008.1"/>
</dbReference>
<proteinExistence type="predicted"/>
<sequence>MVRALLAGTKTQTRRALRQPAGIERNRFGQPGDLLWVRETFFAYGRWTTRYNPTKQRDEWVFVDMTQACGHTWRYAADEGPGADPQARREADAAPCWHKRSALFMPRAASRILLRIVDVRIERLQAIGAADALAEGLVPGTVADPVLAYRGIWEGINGAGSWDDDPLVWVVTFVQIPLALLPDRNI</sequence>
<gene>
    <name evidence="1" type="ORF">NX782_08860</name>
</gene>
<accession>A0ABT2A5D1</accession>
<dbReference type="EMBL" id="JANUGX010000008">
    <property type="protein sequence ID" value="MCS0589317.1"/>
    <property type="molecule type" value="Genomic_DNA"/>
</dbReference>
<dbReference type="Proteomes" id="UP001205560">
    <property type="component" value="Unassembled WGS sequence"/>
</dbReference>
<comment type="caution">
    <text evidence="1">The sequence shown here is derived from an EMBL/GenBank/DDBJ whole genome shotgun (WGS) entry which is preliminary data.</text>
</comment>
<protein>
    <submittedName>
        <fullName evidence="1">Uncharacterized protein</fullName>
    </submittedName>
</protein>
<keyword evidence="2" id="KW-1185">Reference proteome</keyword>
<evidence type="ECO:0000313" key="2">
    <source>
        <dbReference type="Proteomes" id="UP001205560"/>
    </source>
</evidence>
<evidence type="ECO:0000313" key="1">
    <source>
        <dbReference type="EMBL" id="MCS0589317.1"/>
    </source>
</evidence>
<name>A0ABT2A5D1_9BURK</name>
<reference evidence="1 2" key="1">
    <citation type="submission" date="2022-08" db="EMBL/GenBank/DDBJ databases">
        <title>Reclassification of Massilia species as members of the genera Telluria, Duganella, Pseudoduganella, Mokoshia gen. nov. and Zemynaea gen. nov. using orthogonal and non-orthogonal genome-based approaches.</title>
        <authorList>
            <person name="Bowman J.P."/>
        </authorList>
    </citation>
    <scope>NUCLEOTIDE SEQUENCE [LARGE SCALE GENOMIC DNA]</scope>
    <source>
        <strain evidence="1 2">LMG 28164</strain>
    </source>
</reference>
<organism evidence="1 2">
    <name type="scientific">Massilia norwichensis</name>
    <dbReference type="NCBI Taxonomy" id="1442366"/>
    <lineage>
        <taxon>Bacteria</taxon>
        <taxon>Pseudomonadati</taxon>
        <taxon>Pseudomonadota</taxon>
        <taxon>Betaproteobacteria</taxon>
        <taxon>Burkholderiales</taxon>
        <taxon>Oxalobacteraceae</taxon>
        <taxon>Telluria group</taxon>
        <taxon>Massilia</taxon>
    </lineage>
</organism>